<dbReference type="Pfam" id="PF11335">
    <property type="entry name" value="DUF3137"/>
    <property type="match status" value="1"/>
</dbReference>
<proteinExistence type="predicted"/>
<keyword evidence="1" id="KW-0812">Transmembrane</keyword>
<evidence type="ECO:0000313" key="2">
    <source>
        <dbReference type="EMBL" id="TYR30467.1"/>
    </source>
</evidence>
<feature type="transmembrane region" description="Helical" evidence="1">
    <location>
        <begin position="64"/>
        <end position="84"/>
    </location>
</feature>
<keyword evidence="3" id="KW-1185">Reference proteome</keyword>
<reference evidence="2 3" key="1">
    <citation type="submission" date="2019-08" db="EMBL/GenBank/DDBJ databases">
        <authorList>
            <person name="Seo Y.L."/>
        </authorList>
    </citation>
    <scope>NUCLEOTIDE SEQUENCE [LARGE SCALE GENOMIC DNA]</scope>
    <source>
        <strain evidence="2 3">MaA-C15</strain>
    </source>
</reference>
<keyword evidence="1" id="KW-1133">Transmembrane helix</keyword>
<protein>
    <submittedName>
        <fullName evidence="2">DUF3137 domain-containing protein</fullName>
    </submittedName>
</protein>
<organism evidence="2 3">
    <name type="scientific">Neoaquamicrobium microcysteis</name>
    <dbReference type="NCBI Taxonomy" id="2682781"/>
    <lineage>
        <taxon>Bacteria</taxon>
        <taxon>Pseudomonadati</taxon>
        <taxon>Pseudomonadota</taxon>
        <taxon>Alphaproteobacteria</taxon>
        <taxon>Hyphomicrobiales</taxon>
        <taxon>Phyllobacteriaceae</taxon>
        <taxon>Neoaquamicrobium</taxon>
    </lineage>
</organism>
<gene>
    <name evidence="2" type="ORF">FY036_17255</name>
</gene>
<dbReference type="Proteomes" id="UP000323258">
    <property type="component" value="Unassembled WGS sequence"/>
</dbReference>
<sequence>MLRFRWLAARGDSIFGRPAGAFAMNADDYMPDAATVAAIEKDIANYNTRRAHARREIDRRMPMLLGLYALGCFAAFVLLLANFGSLPEKLAMFLLVGGGIGAIAGGVGVANHARRPGVDTQQQFRNHMLPVLFGFVENLRYSQGYEPRSFSRMPDAVKGSFNKKTFGDIITGRLGDKRFEIYETTLVYNSKNSSTVAFKGLVLGCGTAEEMPGTLVAVRRPPSGFKQSVDALMRSLSGLFGGQRLETVLSRSRLDNTYEFITDRPDEARALLKGRTGEVLAWVNQTWRSDRPRLAVRRAELFVLLPSTKDFFELPPLERPLDYGAHLAPMVRDFASLLAIVEEVQRGPLPVPDPDEVQAAALTEEPAAAAEEGFVRLLDDVPPVDNKN</sequence>
<accession>A0A5D4GQ33</accession>
<reference evidence="2 3" key="2">
    <citation type="submission" date="2019-09" db="EMBL/GenBank/DDBJ databases">
        <title>Mesorhizobium sp. MaA-C15 isolated from Microcystis aeruginosa.</title>
        <authorList>
            <person name="Jeong S.E."/>
            <person name="Jin H.M."/>
            <person name="Jeon C.O."/>
        </authorList>
    </citation>
    <scope>NUCLEOTIDE SEQUENCE [LARGE SCALE GENOMIC DNA]</scope>
    <source>
        <strain evidence="2 3">MaA-C15</strain>
    </source>
</reference>
<evidence type="ECO:0000256" key="1">
    <source>
        <dbReference type="SAM" id="Phobius"/>
    </source>
</evidence>
<keyword evidence="1" id="KW-0472">Membrane</keyword>
<dbReference type="InterPro" id="IPR021484">
    <property type="entry name" value="DUF3137"/>
</dbReference>
<evidence type="ECO:0000313" key="3">
    <source>
        <dbReference type="Proteomes" id="UP000323258"/>
    </source>
</evidence>
<dbReference type="AlphaFoldDB" id="A0A5D4GQ33"/>
<feature type="transmembrane region" description="Helical" evidence="1">
    <location>
        <begin position="90"/>
        <end position="110"/>
    </location>
</feature>
<comment type="caution">
    <text evidence="2">The sequence shown here is derived from an EMBL/GenBank/DDBJ whole genome shotgun (WGS) entry which is preliminary data.</text>
</comment>
<dbReference type="EMBL" id="VSZS01000066">
    <property type="protein sequence ID" value="TYR30467.1"/>
    <property type="molecule type" value="Genomic_DNA"/>
</dbReference>
<name>A0A5D4GQ33_9HYPH</name>